<dbReference type="AlphaFoldDB" id="A0A401S134"/>
<name>A0A401S134_CHIPU</name>
<evidence type="ECO:0000313" key="2">
    <source>
        <dbReference type="Proteomes" id="UP000287033"/>
    </source>
</evidence>
<dbReference type="Proteomes" id="UP000287033">
    <property type="component" value="Unassembled WGS sequence"/>
</dbReference>
<sequence length="73" mass="7908">MVFALKQEAKAVKGKKEEEVGDAKSQDEEFAIRIGVLRVRNGFVPASDPEALCSRPNPVGCQLTGQQEPALKP</sequence>
<dbReference type="EMBL" id="BEZZ01000047">
    <property type="protein sequence ID" value="GCC24095.1"/>
    <property type="molecule type" value="Genomic_DNA"/>
</dbReference>
<keyword evidence="2" id="KW-1185">Reference proteome</keyword>
<gene>
    <name evidence="1" type="ORF">chiPu_0002495</name>
</gene>
<proteinExistence type="predicted"/>
<comment type="caution">
    <text evidence="1">The sequence shown here is derived from an EMBL/GenBank/DDBJ whole genome shotgun (WGS) entry which is preliminary data.</text>
</comment>
<evidence type="ECO:0000313" key="1">
    <source>
        <dbReference type="EMBL" id="GCC24095.1"/>
    </source>
</evidence>
<accession>A0A401S134</accession>
<reference evidence="1 2" key="1">
    <citation type="journal article" date="2018" name="Nat. Ecol. Evol.">
        <title>Shark genomes provide insights into elasmobranch evolution and the origin of vertebrates.</title>
        <authorList>
            <person name="Hara Y"/>
            <person name="Yamaguchi K"/>
            <person name="Onimaru K"/>
            <person name="Kadota M"/>
            <person name="Koyanagi M"/>
            <person name="Keeley SD"/>
            <person name="Tatsumi K"/>
            <person name="Tanaka K"/>
            <person name="Motone F"/>
            <person name="Kageyama Y"/>
            <person name="Nozu R"/>
            <person name="Adachi N"/>
            <person name="Nishimura O"/>
            <person name="Nakagawa R"/>
            <person name="Tanegashima C"/>
            <person name="Kiyatake I"/>
            <person name="Matsumoto R"/>
            <person name="Murakumo K"/>
            <person name="Nishida K"/>
            <person name="Terakita A"/>
            <person name="Kuratani S"/>
            <person name="Sato K"/>
            <person name="Hyodo S Kuraku.S."/>
        </authorList>
    </citation>
    <scope>NUCLEOTIDE SEQUENCE [LARGE SCALE GENOMIC DNA]</scope>
</reference>
<protein>
    <submittedName>
        <fullName evidence="1">Uncharacterized protein</fullName>
    </submittedName>
</protein>
<organism evidence="1 2">
    <name type="scientific">Chiloscyllium punctatum</name>
    <name type="common">Brownbanded bambooshark</name>
    <name type="synonym">Hemiscyllium punctatum</name>
    <dbReference type="NCBI Taxonomy" id="137246"/>
    <lineage>
        <taxon>Eukaryota</taxon>
        <taxon>Metazoa</taxon>
        <taxon>Chordata</taxon>
        <taxon>Craniata</taxon>
        <taxon>Vertebrata</taxon>
        <taxon>Chondrichthyes</taxon>
        <taxon>Elasmobranchii</taxon>
        <taxon>Galeomorphii</taxon>
        <taxon>Galeoidea</taxon>
        <taxon>Orectolobiformes</taxon>
        <taxon>Hemiscylliidae</taxon>
        <taxon>Chiloscyllium</taxon>
    </lineage>
</organism>